<reference evidence="1 2" key="1">
    <citation type="submission" date="2016-10" db="EMBL/GenBank/DDBJ databases">
        <title>The Draft Genome Sequence of Actinokineospora bangkokensis 44EHWT reveals the biosynthetic pathway of antifungal compounds Thailandins with unusual extender unit butylmalonyl-CoA.</title>
        <authorList>
            <person name="Greule A."/>
            <person name="Intra B."/>
            <person name="Flemming S."/>
            <person name="Rommel M.G."/>
            <person name="Panbangred W."/>
            <person name="Bechthold A."/>
        </authorList>
    </citation>
    <scope>NUCLEOTIDE SEQUENCE [LARGE SCALE GENOMIC DNA]</scope>
    <source>
        <strain evidence="1 2">44EHW</strain>
    </source>
</reference>
<dbReference type="OrthoDB" id="3690254at2"/>
<dbReference type="Proteomes" id="UP000186040">
    <property type="component" value="Unassembled WGS sequence"/>
</dbReference>
<protein>
    <recommendedName>
        <fullName evidence="3">WXG100 family type VII secretion target</fullName>
    </recommendedName>
</protein>
<organism evidence="1 2">
    <name type="scientific">Actinokineospora bangkokensis</name>
    <dbReference type="NCBI Taxonomy" id="1193682"/>
    <lineage>
        <taxon>Bacteria</taxon>
        <taxon>Bacillati</taxon>
        <taxon>Actinomycetota</taxon>
        <taxon>Actinomycetes</taxon>
        <taxon>Pseudonocardiales</taxon>
        <taxon>Pseudonocardiaceae</taxon>
        <taxon>Actinokineospora</taxon>
    </lineage>
</organism>
<proteinExistence type="predicted"/>
<gene>
    <name evidence="1" type="ORF">BJP25_07375</name>
</gene>
<dbReference type="RefSeq" id="WP_075973015.1">
    <property type="nucleotide sequence ID" value="NZ_MKQR01000003.1"/>
</dbReference>
<dbReference type="EMBL" id="MKQR01000003">
    <property type="protein sequence ID" value="OLR95295.1"/>
    <property type="molecule type" value="Genomic_DNA"/>
</dbReference>
<accession>A0A1Q9LTD6</accession>
<keyword evidence="2" id="KW-1185">Reference proteome</keyword>
<evidence type="ECO:0000313" key="2">
    <source>
        <dbReference type="Proteomes" id="UP000186040"/>
    </source>
</evidence>
<evidence type="ECO:0008006" key="3">
    <source>
        <dbReference type="Google" id="ProtNLM"/>
    </source>
</evidence>
<evidence type="ECO:0000313" key="1">
    <source>
        <dbReference type="EMBL" id="OLR95295.1"/>
    </source>
</evidence>
<dbReference type="SUPFAM" id="SSF140453">
    <property type="entry name" value="EsxAB dimer-like"/>
    <property type="match status" value="1"/>
</dbReference>
<dbReference type="Gene3D" id="1.10.287.1060">
    <property type="entry name" value="ESAT-6-like"/>
    <property type="match status" value="1"/>
</dbReference>
<comment type="caution">
    <text evidence="1">The sequence shown here is derived from an EMBL/GenBank/DDBJ whole genome shotgun (WGS) entry which is preliminary data.</text>
</comment>
<name>A0A1Q9LTD6_9PSEU</name>
<dbReference type="STRING" id="1193682.BJP25_07375"/>
<dbReference type="InterPro" id="IPR036689">
    <property type="entry name" value="ESAT-6-like_sf"/>
</dbReference>
<dbReference type="AlphaFoldDB" id="A0A1Q9LTD6"/>
<sequence length="95" mass="9912">MGEIRYQFGDLGDGSSALANTANGVAAEKDNWGRTVGITAETWRDVAGGRFVELGHLWDQAAASTTEFQLALSRAVAQAQANGQEALGRAMSALG</sequence>